<protein>
    <submittedName>
        <fullName evidence="6">ABC transporter substrate-binding protein</fullName>
    </submittedName>
</protein>
<sequence>MSRTKHHKIFPLTRREMLLATGAGVAAGTMGLPFNALAQERLTVADPGGPFEAAFGEAFYRPFEEATGHTVANTAREHQPTSQVQSIVETGSYSWDVVTVTQADQVLLGGRDLLEELDWSGEHMDNIMSDARTDVWMGTDVYATILAYRSDTFPDKAPESWADFWDVETFPGRRALRRSPIDTLEIALMADGVAMEDLYPLDIDRALAKLDEIREHVDVWWTGGAQTSQLLASGEVDMLPTWNGRAQTVIDDGAPVGIQWNQGLYSIEGWSIPKGNPKADLGREFIKFCADPERQAAFTDKLAYGPTNPKAYDFISEERAKFLPTAPDNLERMTLADQGWWGEHKEEAESRFNEWLLS</sequence>
<accession>A0ABV8ULU5</accession>
<dbReference type="SUPFAM" id="SSF53850">
    <property type="entry name" value="Periplasmic binding protein-like II"/>
    <property type="match status" value="1"/>
</dbReference>
<evidence type="ECO:0000313" key="6">
    <source>
        <dbReference type="EMBL" id="MFC4352238.1"/>
    </source>
</evidence>
<keyword evidence="3" id="KW-0813">Transport</keyword>
<dbReference type="InterPro" id="IPR006311">
    <property type="entry name" value="TAT_signal"/>
</dbReference>
<evidence type="ECO:0000256" key="2">
    <source>
        <dbReference type="ARBA" id="ARBA00008520"/>
    </source>
</evidence>
<dbReference type="Gene3D" id="3.40.190.10">
    <property type="entry name" value="Periplasmic binding protein-like II"/>
    <property type="match status" value="2"/>
</dbReference>
<organism evidence="6 7">
    <name type="scientific">Fodinicurvata halophila</name>
    <dbReference type="NCBI Taxonomy" id="1419723"/>
    <lineage>
        <taxon>Bacteria</taxon>
        <taxon>Pseudomonadati</taxon>
        <taxon>Pseudomonadota</taxon>
        <taxon>Alphaproteobacteria</taxon>
        <taxon>Rhodospirillales</taxon>
        <taxon>Rhodovibrionaceae</taxon>
        <taxon>Fodinicurvata</taxon>
    </lineage>
</organism>
<dbReference type="RefSeq" id="WP_382422585.1">
    <property type="nucleotide sequence ID" value="NZ_JBHSCW010000006.1"/>
</dbReference>
<comment type="similarity">
    <text evidence="2">Belongs to the bacterial solute-binding protein 1 family.</text>
</comment>
<dbReference type="InterPro" id="IPR006059">
    <property type="entry name" value="SBP"/>
</dbReference>
<dbReference type="PANTHER" id="PTHR30006:SF3">
    <property type="entry name" value="THIAMINE-BINDING PERIPLASMIC PROTEIN"/>
    <property type="match status" value="1"/>
</dbReference>
<dbReference type="Pfam" id="PF13416">
    <property type="entry name" value="SBP_bac_8"/>
    <property type="match status" value="1"/>
</dbReference>
<keyword evidence="7" id="KW-1185">Reference proteome</keyword>
<dbReference type="Proteomes" id="UP001595799">
    <property type="component" value="Unassembled WGS sequence"/>
</dbReference>
<comment type="caution">
    <text evidence="6">The sequence shown here is derived from an EMBL/GenBank/DDBJ whole genome shotgun (WGS) entry which is preliminary data.</text>
</comment>
<evidence type="ECO:0000256" key="4">
    <source>
        <dbReference type="ARBA" id="ARBA00022729"/>
    </source>
</evidence>
<dbReference type="PANTHER" id="PTHR30006">
    <property type="entry name" value="THIAMINE-BINDING PERIPLASMIC PROTEIN-RELATED"/>
    <property type="match status" value="1"/>
</dbReference>
<dbReference type="EMBL" id="JBHSCW010000006">
    <property type="protein sequence ID" value="MFC4352238.1"/>
    <property type="molecule type" value="Genomic_DNA"/>
</dbReference>
<evidence type="ECO:0000313" key="7">
    <source>
        <dbReference type="Proteomes" id="UP001595799"/>
    </source>
</evidence>
<keyword evidence="5" id="KW-0574">Periplasm</keyword>
<evidence type="ECO:0000256" key="3">
    <source>
        <dbReference type="ARBA" id="ARBA00022448"/>
    </source>
</evidence>
<comment type="subcellular location">
    <subcellularLocation>
        <location evidence="1">Periplasm</location>
    </subcellularLocation>
</comment>
<evidence type="ECO:0000256" key="5">
    <source>
        <dbReference type="ARBA" id="ARBA00022764"/>
    </source>
</evidence>
<dbReference type="CDD" id="cd13589">
    <property type="entry name" value="PBP2_polyamine_RpCGA009"/>
    <property type="match status" value="1"/>
</dbReference>
<dbReference type="PROSITE" id="PS51318">
    <property type="entry name" value="TAT"/>
    <property type="match status" value="1"/>
</dbReference>
<keyword evidence="4" id="KW-0732">Signal</keyword>
<name>A0ABV8ULU5_9PROT</name>
<reference evidence="7" key="1">
    <citation type="journal article" date="2019" name="Int. J. Syst. Evol. Microbiol.">
        <title>The Global Catalogue of Microorganisms (GCM) 10K type strain sequencing project: providing services to taxonomists for standard genome sequencing and annotation.</title>
        <authorList>
            <consortium name="The Broad Institute Genomics Platform"/>
            <consortium name="The Broad Institute Genome Sequencing Center for Infectious Disease"/>
            <person name="Wu L."/>
            <person name="Ma J."/>
        </authorList>
    </citation>
    <scope>NUCLEOTIDE SEQUENCE [LARGE SCALE GENOMIC DNA]</scope>
    <source>
        <strain evidence="7">CECT 8472</strain>
    </source>
</reference>
<evidence type="ECO:0000256" key="1">
    <source>
        <dbReference type="ARBA" id="ARBA00004418"/>
    </source>
</evidence>
<gene>
    <name evidence="6" type="ORF">ACFOW6_11875</name>
</gene>
<proteinExistence type="inferred from homology"/>